<evidence type="ECO:0000259" key="8">
    <source>
        <dbReference type="Pfam" id="PF01432"/>
    </source>
</evidence>
<dbReference type="EC" id="3.4.15.5" evidence="9"/>
<dbReference type="GO" id="GO:0046872">
    <property type="term" value="F:metal ion binding"/>
    <property type="evidence" value="ECO:0007669"/>
    <property type="project" value="UniProtKB-UniRule"/>
</dbReference>
<dbReference type="Proteomes" id="UP000549457">
    <property type="component" value="Unassembled WGS sequence"/>
</dbReference>
<dbReference type="GO" id="GO:0008241">
    <property type="term" value="F:peptidyl-dipeptidase activity"/>
    <property type="evidence" value="ECO:0007669"/>
    <property type="project" value="UniProtKB-EC"/>
</dbReference>
<keyword evidence="10" id="KW-1185">Reference proteome</keyword>
<keyword evidence="6 7" id="KW-0482">Metalloprotease</keyword>
<reference evidence="9 10" key="1">
    <citation type="submission" date="2020-08" db="EMBL/GenBank/DDBJ databases">
        <title>Genomic Encyclopedia of Type Strains, Phase IV (KMG-IV): sequencing the most valuable type-strain genomes for metagenomic binning, comparative biology and taxonomic classification.</title>
        <authorList>
            <person name="Goeker M."/>
        </authorList>
    </citation>
    <scope>NUCLEOTIDE SEQUENCE [LARGE SCALE GENOMIC DNA]</scope>
    <source>
        <strain evidence="9 10">DSM 101730</strain>
    </source>
</reference>
<dbReference type="GO" id="GO:0004222">
    <property type="term" value="F:metalloendopeptidase activity"/>
    <property type="evidence" value="ECO:0007669"/>
    <property type="project" value="InterPro"/>
</dbReference>
<dbReference type="SUPFAM" id="SSF55486">
    <property type="entry name" value="Metalloproteases ('zincins'), catalytic domain"/>
    <property type="match status" value="1"/>
</dbReference>
<evidence type="ECO:0000256" key="6">
    <source>
        <dbReference type="ARBA" id="ARBA00023049"/>
    </source>
</evidence>
<organism evidence="9 10">
    <name type="scientific">Amaricoccus macauensis</name>
    <dbReference type="NCBI Taxonomy" id="57001"/>
    <lineage>
        <taxon>Bacteria</taxon>
        <taxon>Pseudomonadati</taxon>
        <taxon>Pseudomonadota</taxon>
        <taxon>Alphaproteobacteria</taxon>
        <taxon>Rhodobacterales</taxon>
        <taxon>Paracoccaceae</taxon>
        <taxon>Amaricoccus</taxon>
    </lineage>
</organism>
<evidence type="ECO:0000313" key="10">
    <source>
        <dbReference type="Proteomes" id="UP000549457"/>
    </source>
</evidence>
<name>A0A840SG93_9RHOB</name>
<dbReference type="FunFam" id="3.40.390.10:FF:000009">
    <property type="entry name" value="Oligopeptidase A"/>
    <property type="match status" value="1"/>
</dbReference>
<accession>A0A840SG93</accession>
<dbReference type="AlphaFoldDB" id="A0A840SG93"/>
<sequence length="671" mass="74644">MIALLESWATPFGVPPFDRISAEDFRPAFDAALAEGRRRMDAIAADPEAPTFSNTIEAMERAERQLDQVSRVFFNLAGAHTNDTIEALQRELSPQLSAHASETMMNPALFARVDDLVARRATLGLSAEQDRVLTLYHRMFVRAGARIEGAARDRLKVVLSRLASLGTEFGQNVLADEKRWSMPLAPDDLEGLPDDIVAAAAQAAKDRGEAGHVVTLSRSIIVPFLEFSPRRDLREAAFRAWVARGETGGATDNRGIVKEMLELRAERARLLGYADFASFKLEPEMAARPEAVRDLLMAVWGPARARAEADARILGEMMRADGINGPLMPWDWRYYAARRQELEHDLDQSELKPYLRLENIIAAAFDAAGRLFGLSFHPIEAQLYHPDARAWEVRQGDRHMGVFIGDYFARSSKRSGAWCSSFRSQSKLDGEVRPIVLNVCNFARAPEGEPNLLTFDDAHTLFHEMGHALHTLLSDVTYEFVSGTSVARDFVELPSQLYEHWLETPEILSAHARHAVTGEPMPQALMDRLIAARNADQGFATVEYLASALVDLDFHAGPPPADPMAAQAATLHRIGMPEAIVMRHATPHFQHVFSGDGYSSGYYSYMWSEVMDADAFEAFRETGDVFDPATARRLFENILSAGGSREASELYTDFRGRMPGVEALLRQRELG</sequence>
<comment type="caution">
    <text evidence="9">The sequence shown here is derived from an EMBL/GenBank/DDBJ whole genome shotgun (WGS) entry which is preliminary data.</text>
</comment>
<keyword evidence="2 7" id="KW-0645">Protease</keyword>
<evidence type="ECO:0000256" key="2">
    <source>
        <dbReference type="ARBA" id="ARBA00022670"/>
    </source>
</evidence>
<gene>
    <name evidence="9" type="ORF">HNP73_001925</name>
</gene>
<dbReference type="InterPro" id="IPR034005">
    <property type="entry name" value="M3A_DCP"/>
</dbReference>
<keyword evidence="4 7" id="KW-0378">Hydrolase</keyword>
<evidence type="ECO:0000256" key="3">
    <source>
        <dbReference type="ARBA" id="ARBA00022723"/>
    </source>
</evidence>
<dbReference type="EMBL" id="JACHFM010000002">
    <property type="protein sequence ID" value="MBB5221989.1"/>
    <property type="molecule type" value="Genomic_DNA"/>
</dbReference>
<dbReference type="Gene3D" id="1.10.1370.10">
    <property type="entry name" value="Neurolysin, domain 3"/>
    <property type="match status" value="1"/>
</dbReference>
<dbReference type="Pfam" id="PF01432">
    <property type="entry name" value="Peptidase_M3"/>
    <property type="match status" value="1"/>
</dbReference>
<dbReference type="InterPro" id="IPR001567">
    <property type="entry name" value="Pept_M3A_M3B_dom"/>
</dbReference>
<dbReference type="PANTHER" id="PTHR43660">
    <property type="entry name" value="DIPEPTIDYL CARBOXYPEPTIDASE"/>
    <property type="match status" value="1"/>
</dbReference>
<dbReference type="InterPro" id="IPR024077">
    <property type="entry name" value="Neurolysin/TOP_dom2"/>
</dbReference>
<feature type="domain" description="Peptidase M3A/M3B catalytic" evidence="8">
    <location>
        <begin position="228"/>
        <end position="669"/>
    </location>
</feature>
<comment type="similarity">
    <text evidence="1 7">Belongs to the peptidase M3 family.</text>
</comment>
<comment type="cofactor">
    <cofactor evidence="7">
        <name>Zn(2+)</name>
        <dbReference type="ChEBI" id="CHEBI:29105"/>
    </cofactor>
    <text evidence="7">Binds 1 zinc ion.</text>
</comment>
<dbReference type="InterPro" id="IPR045090">
    <property type="entry name" value="Pept_M3A_M3B"/>
</dbReference>
<evidence type="ECO:0000256" key="7">
    <source>
        <dbReference type="RuleBase" id="RU003435"/>
    </source>
</evidence>
<evidence type="ECO:0000256" key="1">
    <source>
        <dbReference type="ARBA" id="ARBA00006040"/>
    </source>
</evidence>
<dbReference type="RefSeq" id="WP_184148423.1">
    <property type="nucleotide sequence ID" value="NZ_JACHFM010000002.1"/>
</dbReference>
<dbReference type="Gene3D" id="3.40.390.10">
    <property type="entry name" value="Collagenase (Catalytic Domain)"/>
    <property type="match status" value="1"/>
</dbReference>
<keyword evidence="3 7" id="KW-0479">Metal-binding</keyword>
<evidence type="ECO:0000256" key="4">
    <source>
        <dbReference type="ARBA" id="ARBA00022801"/>
    </source>
</evidence>
<dbReference type="CDD" id="cd06456">
    <property type="entry name" value="M3A_DCP"/>
    <property type="match status" value="1"/>
</dbReference>
<proteinExistence type="inferred from homology"/>
<dbReference type="Gene3D" id="1.10.1370.40">
    <property type="match status" value="1"/>
</dbReference>
<keyword evidence="9" id="KW-0121">Carboxypeptidase</keyword>
<dbReference type="InterPro" id="IPR024079">
    <property type="entry name" value="MetalloPept_cat_dom_sf"/>
</dbReference>
<protein>
    <submittedName>
        <fullName evidence="9">Peptidyl-dipeptidase Dcp</fullName>
        <ecNumber evidence="9">3.4.15.5</ecNumber>
    </submittedName>
</protein>
<dbReference type="PANTHER" id="PTHR43660:SF1">
    <property type="entry name" value="DIPEPTIDYL CARBOXYPEPTIDASE"/>
    <property type="match status" value="1"/>
</dbReference>
<dbReference type="GO" id="GO:0005829">
    <property type="term" value="C:cytosol"/>
    <property type="evidence" value="ECO:0007669"/>
    <property type="project" value="TreeGrafter"/>
</dbReference>
<evidence type="ECO:0000256" key="5">
    <source>
        <dbReference type="ARBA" id="ARBA00022833"/>
    </source>
</evidence>
<dbReference type="GO" id="GO:0006508">
    <property type="term" value="P:proteolysis"/>
    <property type="evidence" value="ECO:0007669"/>
    <property type="project" value="UniProtKB-KW"/>
</dbReference>
<keyword evidence="5 7" id="KW-0862">Zinc</keyword>
<evidence type="ECO:0000313" key="9">
    <source>
        <dbReference type="EMBL" id="MBB5221989.1"/>
    </source>
</evidence>
<dbReference type="GO" id="GO:0004180">
    <property type="term" value="F:carboxypeptidase activity"/>
    <property type="evidence" value="ECO:0007669"/>
    <property type="project" value="UniProtKB-KW"/>
</dbReference>